<dbReference type="InterPro" id="IPR038610">
    <property type="entry name" value="FliK-like_C_sf"/>
</dbReference>
<dbReference type="PANTHER" id="PTHR37533">
    <property type="entry name" value="FLAGELLAR HOOK-LENGTH CONTROL PROTEIN"/>
    <property type="match status" value="1"/>
</dbReference>
<feature type="region of interest" description="Disordered" evidence="1">
    <location>
        <begin position="712"/>
        <end position="754"/>
    </location>
</feature>
<evidence type="ECO:0000259" key="2">
    <source>
        <dbReference type="Pfam" id="PF02120"/>
    </source>
</evidence>
<dbReference type="RefSeq" id="WP_057793305.1">
    <property type="nucleotide sequence ID" value="NZ_CP013926.1"/>
</dbReference>
<keyword evidence="4" id="KW-0969">Cilium</keyword>
<feature type="domain" description="Flagellar hook-length control protein-like C-terminal" evidence="2">
    <location>
        <begin position="639"/>
        <end position="721"/>
    </location>
</feature>
<dbReference type="Proteomes" id="UP001170717">
    <property type="component" value="Unassembled WGS sequence"/>
</dbReference>
<reference evidence="3 5" key="1">
    <citation type="submission" date="2015-12" db="EMBL/GenBank/DDBJ databases">
        <title>Intraspecies pangenome expansion in the marine bacterium Alteromonas.</title>
        <authorList>
            <person name="Lopez-Perez M."/>
            <person name="Rodriguez-Valera F."/>
        </authorList>
    </citation>
    <scope>NUCLEOTIDE SEQUENCE [LARGE SCALE GENOMIC DNA]</scope>
    <source>
        <strain evidence="3 5">LMG 21861</strain>
    </source>
</reference>
<evidence type="ECO:0000313" key="3">
    <source>
        <dbReference type="EMBL" id="AMJ74437.1"/>
    </source>
</evidence>
<evidence type="ECO:0000313" key="5">
    <source>
        <dbReference type="Proteomes" id="UP000056750"/>
    </source>
</evidence>
<protein>
    <submittedName>
        <fullName evidence="4">Flagellar hook-length control protein FliK</fullName>
    </submittedName>
</protein>
<dbReference type="InterPro" id="IPR052563">
    <property type="entry name" value="FliK"/>
</dbReference>
<dbReference type="AlphaFoldDB" id="A0AAW7Z5K5"/>
<reference evidence="4" key="2">
    <citation type="submission" date="2023-07" db="EMBL/GenBank/DDBJ databases">
        <title>Genome content predicts the carbon catabolic preferences of heterotrophic bacteria.</title>
        <authorList>
            <person name="Gralka M."/>
        </authorList>
    </citation>
    <scope>NUCLEOTIDE SEQUENCE</scope>
    <source>
        <strain evidence="4">F2M12</strain>
    </source>
</reference>
<dbReference type="InterPro" id="IPR021136">
    <property type="entry name" value="Flagellar_hook_control-like_C"/>
</dbReference>
<dbReference type="PANTHER" id="PTHR37533:SF2">
    <property type="entry name" value="FLAGELLAR HOOK-LENGTH CONTROL PROTEIN"/>
    <property type="match status" value="1"/>
</dbReference>
<evidence type="ECO:0000256" key="1">
    <source>
        <dbReference type="SAM" id="MobiDB-lite"/>
    </source>
</evidence>
<feature type="region of interest" description="Disordered" evidence="1">
    <location>
        <begin position="53"/>
        <end position="203"/>
    </location>
</feature>
<feature type="region of interest" description="Disordered" evidence="1">
    <location>
        <begin position="1"/>
        <end position="37"/>
    </location>
</feature>
<organism evidence="4 6">
    <name type="scientific">Alteromonas stellipolaris</name>
    <dbReference type="NCBI Taxonomy" id="233316"/>
    <lineage>
        <taxon>Bacteria</taxon>
        <taxon>Pseudomonadati</taxon>
        <taxon>Pseudomonadota</taxon>
        <taxon>Gammaproteobacteria</taxon>
        <taxon>Alteromonadales</taxon>
        <taxon>Alteromonadaceae</taxon>
        <taxon>Alteromonas/Salinimonas group</taxon>
        <taxon>Alteromonas</taxon>
    </lineage>
</organism>
<dbReference type="KEGG" id="asq:AVL57_10955"/>
<feature type="compositionally biased region" description="Low complexity" evidence="1">
    <location>
        <begin position="164"/>
        <end position="175"/>
    </location>
</feature>
<dbReference type="Pfam" id="PF02120">
    <property type="entry name" value="Flg_hook"/>
    <property type="match status" value="1"/>
</dbReference>
<keyword evidence="4" id="KW-0966">Cell projection</keyword>
<gene>
    <name evidence="3" type="ORF">AVL57_10955</name>
    <name evidence="4" type="ORF">Q4527_16885</name>
</gene>
<accession>A0AAW7Z5K5</accession>
<dbReference type="EMBL" id="CP013926">
    <property type="protein sequence ID" value="AMJ74437.1"/>
    <property type="molecule type" value="Genomic_DNA"/>
</dbReference>
<feature type="compositionally biased region" description="Basic and acidic residues" evidence="1">
    <location>
        <begin position="147"/>
        <end position="163"/>
    </location>
</feature>
<name>A0AAW7Z5K5_9ALTE</name>
<dbReference type="Gene3D" id="3.30.750.140">
    <property type="match status" value="1"/>
</dbReference>
<dbReference type="Proteomes" id="UP000056750">
    <property type="component" value="Chromosome"/>
</dbReference>
<feature type="compositionally biased region" description="Polar residues" evidence="1">
    <location>
        <begin position="718"/>
        <end position="738"/>
    </location>
</feature>
<keyword evidence="5" id="KW-1185">Reference proteome</keyword>
<proteinExistence type="predicted"/>
<evidence type="ECO:0000313" key="6">
    <source>
        <dbReference type="Proteomes" id="UP001170717"/>
    </source>
</evidence>
<dbReference type="CDD" id="cd17470">
    <property type="entry name" value="T3SS_Flik_C"/>
    <property type="match status" value="1"/>
</dbReference>
<sequence length="766" mass="79690">MMQQVAAQKTDIAALPFSASSTAKAVEAGMGAEDSSQNNKAFEAAYIQAKESNAKSLDAQNRSHSSRHASASVNDSANPAIEKKSANNRSVDPEEGNVDLPPVKDDEAQARNGDQADQTGNKGEVGDVAPPGEDTDESANTDIADAQARRIDADANKGGKDDGLNNGENIGENNGQTKKDFFGGHIDLPPEELTSIGSGDSESSTDWIEYVTSMIGASSDAEVSSDAEASSNTASIDDLLNAGGIEDAELAAKQSAQALLAGNELMSEDVLSALALNNGSNESNAGVNGALTATSLPDDVDASSATEITAYLMSLLESQTGDELSQDAGEALSKETLEAVKALTAALLAKANENAATSEVDAGQSESVDPLANLLAQFLGDASENGEESSDTQAQHAEQALLSEQEAVDEQALSADEALVLSLLQEQIAGQTDTKEALNAALANGVSGQSTASTQTNNNPIDTVSTEASDVLTDSQGESLLQSLAMMSPESAQKATEAFAERVAASLPTATTAAQQQAVKSNLIAGINEFQQQVAQGREPGIDLSALVADAASEAGLTQTQMQNVAGQTDALAGQFMQLVNGTQQSAHQVLQSELVSIDSHMNENNQVRAESTKTQLQFDGADKPVNILKPEGQQQLHEKIRWMVNARNSMAEIRLDPPELGSMQVRVNVSGDAASVSFIVQSQHAKDALADAMPRLKDMLAEQGINLGESEVRKDNSSQNGDGSGQQLAGNGVASQDTDGEFDEGSTVIEQSVTREAKGGIDYYA</sequence>
<dbReference type="EMBL" id="JAUOQI010000015">
    <property type="protein sequence ID" value="MDO6579080.1"/>
    <property type="molecule type" value="Genomic_DNA"/>
</dbReference>
<keyword evidence="4" id="KW-0282">Flagellum</keyword>
<evidence type="ECO:0000313" key="4">
    <source>
        <dbReference type="EMBL" id="MDO6579080.1"/>
    </source>
</evidence>